<protein>
    <submittedName>
        <fullName evidence="4">DDE-domain-containing protein</fullName>
    </submittedName>
</protein>
<evidence type="ECO:0000313" key="4">
    <source>
        <dbReference type="EMBL" id="KAF2706969.1"/>
    </source>
</evidence>
<evidence type="ECO:0000256" key="1">
    <source>
        <dbReference type="ARBA" id="ARBA00023125"/>
    </source>
</evidence>
<keyword evidence="5" id="KW-1185">Reference proteome</keyword>
<dbReference type="Pfam" id="PF03184">
    <property type="entry name" value="DDE_1"/>
    <property type="match status" value="1"/>
</dbReference>
<feature type="domain" description="HTH CENPB-type" evidence="3">
    <location>
        <begin position="45"/>
        <end position="120"/>
    </location>
</feature>
<evidence type="ECO:0000313" key="5">
    <source>
        <dbReference type="Proteomes" id="UP000799428"/>
    </source>
</evidence>
<organism evidence="4 5">
    <name type="scientific">Pleomassaria siparia CBS 279.74</name>
    <dbReference type="NCBI Taxonomy" id="1314801"/>
    <lineage>
        <taxon>Eukaryota</taxon>
        <taxon>Fungi</taxon>
        <taxon>Dikarya</taxon>
        <taxon>Ascomycota</taxon>
        <taxon>Pezizomycotina</taxon>
        <taxon>Dothideomycetes</taxon>
        <taxon>Pleosporomycetidae</taxon>
        <taxon>Pleosporales</taxon>
        <taxon>Pleomassariaceae</taxon>
        <taxon>Pleomassaria</taxon>
    </lineage>
</organism>
<evidence type="ECO:0000256" key="2">
    <source>
        <dbReference type="SAM" id="MobiDB-lite"/>
    </source>
</evidence>
<dbReference type="EMBL" id="MU005775">
    <property type="protein sequence ID" value="KAF2706969.1"/>
    <property type="molecule type" value="Genomic_DNA"/>
</dbReference>
<dbReference type="SMART" id="SM00674">
    <property type="entry name" value="CENPB"/>
    <property type="match status" value="1"/>
</dbReference>
<dbReference type="Proteomes" id="UP000799428">
    <property type="component" value="Unassembled WGS sequence"/>
</dbReference>
<dbReference type="PANTHER" id="PTHR19303:SF73">
    <property type="entry name" value="PROTEIN PDC2"/>
    <property type="match status" value="1"/>
</dbReference>
<feature type="region of interest" description="Disordered" evidence="2">
    <location>
        <begin position="1"/>
        <end position="20"/>
    </location>
</feature>
<dbReference type="Pfam" id="PF03221">
    <property type="entry name" value="HTH_Tnp_Tc5"/>
    <property type="match status" value="1"/>
</dbReference>
<dbReference type="GO" id="GO:0005634">
    <property type="term" value="C:nucleus"/>
    <property type="evidence" value="ECO:0007669"/>
    <property type="project" value="TreeGrafter"/>
</dbReference>
<name>A0A6G1K272_9PLEO</name>
<dbReference type="OrthoDB" id="3786717at2759"/>
<dbReference type="InterPro" id="IPR050863">
    <property type="entry name" value="CenT-Element_Derived"/>
</dbReference>
<dbReference type="PROSITE" id="PS51253">
    <property type="entry name" value="HTH_CENPB"/>
    <property type="match status" value="1"/>
</dbReference>
<dbReference type="InterPro" id="IPR006600">
    <property type="entry name" value="HTH_CenpB_DNA-bd_dom"/>
</dbReference>
<dbReference type="InterPro" id="IPR009057">
    <property type="entry name" value="Homeodomain-like_sf"/>
</dbReference>
<accession>A0A6G1K272</accession>
<evidence type="ECO:0000259" key="3">
    <source>
        <dbReference type="PROSITE" id="PS51253"/>
    </source>
</evidence>
<dbReference type="AlphaFoldDB" id="A0A6G1K272"/>
<gene>
    <name evidence="4" type="ORF">K504DRAFT_493290</name>
</gene>
<reference evidence="4" key="1">
    <citation type="journal article" date="2020" name="Stud. Mycol.">
        <title>101 Dothideomycetes genomes: a test case for predicting lifestyles and emergence of pathogens.</title>
        <authorList>
            <person name="Haridas S."/>
            <person name="Albert R."/>
            <person name="Binder M."/>
            <person name="Bloem J."/>
            <person name="Labutti K."/>
            <person name="Salamov A."/>
            <person name="Andreopoulos B."/>
            <person name="Baker S."/>
            <person name="Barry K."/>
            <person name="Bills G."/>
            <person name="Bluhm B."/>
            <person name="Cannon C."/>
            <person name="Castanera R."/>
            <person name="Culley D."/>
            <person name="Daum C."/>
            <person name="Ezra D."/>
            <person name="Gonzalez J."/>
            <person name="Henrissat B."/>
            <person name="Kuo A."/>
            <person name="Liang C."/>
            <person name="Lipzen A."/>
            <person name="Lutzoni F."/>
            <person name="Magnuson J."/>
            <person name="Mondo S."/>
            <person name="Nolan M."/>
            <person name="Ohm R."/>
            <person name="Pangilinan J."/>
            <person name="Park H.-J."/>
            <person name="Ramirez L."/>
            <person name="Alfaro M."/>
            <person name="Sun H."/>
            <person name="Tritt A."/>
            <person name="Yoshinaga Y."/>
            <person name="Zwiers L.-H."/>
            <person name="Turgeon B."/>
            <person name="Goodwin S."/>
            <person name="Spatafora J."/>
            <person name="Crous P."/>
            <person name="Grigoriev I."/>
        </authorList>
    </citation>
    <scope>NUCLEOTIDE SEQUENCE</scope>
    <source>
        <strain evidence="4">CBS 279.74</strain>
    </source>
</reference>
<dbReference type="GO" id="GO:0003677">
    <property type="term" value="F:DNA binding"/>
    <property type="evidence" value="ECO:0007669"/>
    <property type="project" value="UniProtKB-KW"/>
</dbReference>
<sequence length="490" mass="58018">MARNRDPNRQRRHGINEKERQSIRRYSKNKYLYLDNHHFSRRDRLYERAKRPEWPVLDEALFEWHQRLQSLRVPINGEMIREAARELWGRLPQYSEKPLPRFCHWFLDAFKKRHRIRKYKQHGEAASADTAGGEDEMEELRREVDTYTVEDVYNMDETGLFWKSVPDVTLATCPQIGKKKDKERISVAITCSASGKKLPFGNKSRGNVLIEALDMKYRSNIKSWMTGQIMKEYLRWFDSRMRRPSLLILDGFSAHESAAKALEEDKDEPLKWTTVRFLPPNTTAHWQPCDQGIIKNWKQKYRESWLRFLVHKTINDQNPLKSVTLLYAVRWACQAWAEVLPATIRNCWKISTVLGDYFGPQPCRDDDNYNNLVELVDQLEELQVIRRRMDIHNFVDPQDEEIIDGRPEDLMDHLIEMYSPEEEDIDEPDNQPLPTHKEAMEMAERLSIYAGAFDSTFATQIVRINKKIEQQVLADAMLKKKQASIHRYFM</sequence>
<dbReference type="InterPro" id="IPR004875">
    <property type="entry name" value="DDE_SF_endonuclease_dom"/>
</dbReference>
<dbReference type="SUPFAM" id="SSF46689">
    <property type="entry name" value="Homeodomain-like"/>
    <property type="match status" value="1"/>
</dbReference>
<proteinExistence type="predicted"/>
<dbReference type="PANTHER" id="PTHR19303">
    <property type="entry name" value="TRANSPOSON"/>
    <property type="match status" value="1"/>
</dbReference>
<keyword evidence="1" id="KW-0238">DNA-binding</keyword>
<dbReference type="Gene3D" id="1.10.10.60">
    <property type="entry name" value="Homeodomain-like"/>
    <property type="match status" value="1"/>
</dbReference>